<evidence type="ECO:0000313" key="1">
    <source>
        <dbReference type="EMBL" id="KAJ8618496.1"/>
    </source>
</evidence>
<gene>
    <name evidence="1" type="ORF">MRB53_014682</name>
</gene>
<dbReference type="EMBL" id="CM056812">
    <property type="protein sequence ID" value="KAJ8618496.1"/>
    <property type="molecule type" value="Genomic_DNA"/>
</dbReference>
<reference evidence="1 2" key="1">
    <citation type="journal article" date="2022" name="Hortic Res">
        <title>A haplotype resolved chromosomal level avocado genome allows analysis of novel avocado genes.</title>
        <authorList>
            <person name="Nath O."/>
            <person name="Fletcher S.J."/>
            <person name="Hayward A."/>
            <person name="Shaw L.M."/>
            <person name="Masouleh A.K."/>
            <person name="Furtado A."/>
            <person name="Henry R.J."/>
            <person name="Mitter N."/>
        </authorList>
    </citation>
    <scope>NUCLEOTIDE SEQUENCE [LARGE SCALE GENOMIC DNA]</scope>
    <source>
        <strain evidence="2">cv. Hass</strain>
    </source>
</reference>
<dbReference type="Proteomes" id="UP001234297">
    <property type="component" value="Chromosome 4"/>
</dbReference>
<name>A0ACC2KBQ2_PERAE</name>
<comment type="caution">
    <text evidence="1">The sequence shown here is derived from an EMBL/GenBank/DDBJ whole genome shotgun (WGS) entry which is preliminary data.</text>
</comment>
<sequence>MLLNLFNARLETLKPVPVRDAEIDMRMKSLYRLWLMNGGSAVPINGYHVPAGTQVMVNIWKLHQDPRVWSDPCQFRPERFLTSHVGVEPRGQHFEYIPFGSGRRSCPGISFALQVIHLVLAHVIHGFDLAVPTDAPFKTAQAQAQAWSLGSPKSDPIKVHFNPRLSPELYN</sequence>
<accession>A0ACC2KBQ2</accession>
<keyword evidence="2" id="KW-1185">Reference proteome</keyword>
<evidence type="ECO:0000313" key="2">
    <source>
        <dbReference type="Proteomes" id="UP001234297"/>
    </source>
</evidence>
<proteinExistence type="predicted"/>
<organism evidence="1 2">
    <name type="scientific">Persea americana</name>
    <name type="common">Avocado</name>
    <dbReference type="NCBI Taxonomy" id="3435"/>
    <lineage>
        <taxon>Eukaryota</taxon>
        <taxon>Viridiplantae</taxon>
        <taxon>Streptophyta</taxon>
        <taxon>Embryophyta</taxon>
        <taxon>Tracheophyta</taxon>
        <taxon>Spermatophyta</taxon>
        <taxon>Magnoliopsida</taxon>
        <taxon>Magnoliidae</taxon>
        <taxon>Laurales</taxon>
        <taxon>Lauraceae</taxon>
        <taxon>Persea</taxon>
    </lineage>
</organism>
<protein>
    <submittedName>
        <fullName evidence="1">Uncharacterized protein</fullName>
    </submittedName>
</protein>